<evidence type="ECO:0000313" key="3">
    <source>
        <dbReference type="Proteomes" id="UP000093391"/>
    </source>
</evidence>
<dbReference type="Proteomes" id="UP000093391">
    <property type="component" value="Chromosome"/>
</dbReference>
<keyword evidence="3" id="KW-1185">Reference proteome</keyword>
<dbReference type="RefSeq" id="WP_067554604.1">
    <property type="nucleotide sequence ID" value="NZ_CP016895.1"/>
</dbReference>
<keyword evidence="1" id="KW-1133">Transmembrane helix</keyword>
<evidence type="ECO:0000256" key="1">
    <source>
        <dbReference type="SAM" id="Phobius"/>
    </source>
</evidence>
<feature type="transmembrane region" description="Helical" evidence="1">
    <location>
        <begin position="7"/>
        <end position="28"/>
    </location>
</feature>
<name>A0A1B2LZG6_9GAMM</name>
<gene>
    <name evidence="2" type="ORF">BFG52_08260</name>
</gene>
<dbReference type="KEGG" id="ala:BFG52_08260"/>
<proteinExistence type="predicted"/>
<reference evidence="2 3" key="1">
    <citation type="submission" date="2016-08" db="EMBL/GenBank/DDBJ databases">
        <authorList>
            <person name="Seilhamer J.J."/>
        </authorList>
    </citation>
    <scope>NUCLEOTIDE SEQUENCE [LARGE SCALE GENOMIC DNA]</scope>
    <source>
        <strain evidence="2 3">BRTC-1</strain>
    </source>
</reference>
<dbReference type="EMBL" id="CP016895">
    <property type="protein sequence ID" value="AOA58348.1"/>
    <property type="molecule type" value="Genomic_DNA"/>
</dbReference>
<organism evidence="2 3">
    <name type="scientific">Acinetobacter larvae</name>
    <dbReference type="NCBI Taxonomy" id="1789224"/>
    <lineage>
        <taxon>Bacteria</taxon>
        <taxon>Pseudomonadati</taxon>
        <taxon>Pseudomonadota</taxon>
        <taxon>Gammaproteobacteria</taxon>
        <taxon>Moraxellales</taxon>
        <taxon>Moraxellaceae</taxon>
        <taxon>Acinetobacter</taxon>
    </lineage>
</organism>
<keyword evidence="1" id="KW-0472">Membrane</keyword>
<feature type="transmembrane region" description="Helical" evidence="1">
    <location>
        <begin position="34"/>
        <end position="57"/>
    </location>
</feature>
<dbReference type="AlphaFoldDB" id="A0A1B2LZG6"/>
<protein>
    <submittedName>
        <fullName evidence="2">Uncharacterized protein</fullName>
    </submittedName>
</protein>
<keyword evidence="1" id="KW-0812">Transmembrane</keyword>
<accession>A0A1B2LZG6</accession>
<sequence>MPKSFIIRFAGVLLVFLILAAIAIHFLTSGDTTIVMWIFTVPFILGIPILTSVILATDTELEIPTQS</sequence>
<dbReference type="OrthoDB" id="6713266at2"/>
<evidence type="ECO:0000313" key="2">
    <source>
        <dbReference type="EMBL" id="AOA58348.1"/>
    </source>
</evidence>